<keyword evidence="1" id="KW-0812">Transmembrane</keyword>
<organism evidence="4">
    <name type="scientific">Enterobius vermicularis</name>
    <name type="common">Human pinworm</name>
    <dbReference type="NCBI Taxonomy" id="51028"/>
    <lineage>
        <taxon>Eukaryota</taxon>
        <taxon>Metazoa</taxon>
        <taxon>Ecdysozoa</taxon>
        <taxon>Nematoda</taxon>
        <taxon>Chromadorea</taxon>
        <taxon>Rhabditida</taxon>
        <taxon>Spirurina</taxon>
        <taxon>Oxyuridomorpha</taxon>
        <taxon>Oxyuroidea</taxon>
        <taxon>Oxyuridae</taxon>
        <taxon>Enterobius</taxon>
    </lineage>
</organism>
<reference evidence="4" key="1">
    <citation type="submission" date="2017-02" db="UniProtKB">
        <authorList>
            <consortium name="WormBaseParasite"/>
        </authorList>
    </citation>
    <scope>IDENTIFICATION</scope>
</reference>
<dbReference type="Proteomes" id="UP000274131">
    <property type="component" value="Unassembled WGS sequence"/>
</dbReference>
<reference evidence="2 3" key="2">
    <citation type="submission" date="2018-10" db="EMBL/GenBank/DDBJ databases">
        <authorList>
            <consortium name="Pathogen Informatics"/>
        </authorList>
    </citation>
    <scope>NUCLEOTIDE SEQUENCE [LARGE SCALE GENOMIC DNA]</scope>
</reference>
<keyword evidence="3" id="KW-1185">Reference proteome</keyword>
<keyword evidence="1" id="KW-0472">Membrane</keyword>
<dbReference type="OrthoDB" id="5795637at2759"/>
<evidence type="ECO:0000313" key="2">
    <source>
        <dbReference type="EMBL" id="VDD85112.1"/>
    </source>
</evidence>
<dbReference type="WBParaSite" id="EVEC_0000036201-mRNA-1">
    <property type="protein sequence ID" value="EVEC_0000036201-mRNA-1"/>
    <property type="gene ID" value="EVEC_0000036201"/>
</dbReference>
<evidence type="ECO:0000313" key="4">
    <source>
        <dbReference type="WBParaSite" id="EVEC_0000036201-mRNA-1"/>
    </source>
</evidence>
<proteinExistence type="predicted"/>
<accession>A0A0N4UT40</accession>
<sequence>MYLDFFADSNMPVFPKYSLISHYDFNKVRIIKDIFTILSVSSFVLPYTLLSRLNQQLDKYKELIKREFDDTELTGPEPKLTGDYERGRKAVVDDSTEASGEWKLKRPMEDDTSISHLNVLSSSLKPEEIEVLCKRFAPLAARYCRGLETEQQFVGKCWSYTKDCLQEKAGNKFLEAAANAFISNVGGVNGIPYYPFNSEGSVNGGHDGKVDFRSWGGGYTDTVRVREYFSQTNESRGNWHQGVYGYRTGWFVSVGNLFGIEGGRSVSLNEADTGKTLSTRKAFASLLLGVSGSRSCNIGFPGFSALMRSIGLGSMHLLVYRSNASKSAVFSFFFFVVFNLYQITFFIANIIYDY</sequence>
<dbReference type="EMBL" id="UXUI01000204">
    <property type="protein sequence ID" value="VDD85112.1"/>
    <property type="molecule type" value="Genomic_DNA"/>
</dbReference>
<protein>
    <submittedName>
        <fullName evidence="4">Pept_C1 domain-containing protein</fullName>
    </submittedName>
</protein>
<feature type="transmembrane region" description="Helical" evidence="1">
    <location>
        <begin position="332"/>
        <end position="352"/>
    </location>
</feature>
<gene>
    <name evidence="2" type="ORF">EVEC_LOCUS255</name>
</gene>
<keyword evidence="1" id="KW-1133">Transmembrane helix</keyword>
<dbReference type="AlphaFoldDB" id="A0A0N4UT40"/>
<evidence type="ECO:0000256" key="1">
    <source>
        <dbReference type="SAM" id="Phobius"/>
    </source>
</evidence>
<name>A0A0N4UT40_ENTVE</name>
<evidence type="ECO:0000313" key="3">
    <source>
        <dbReference type="Proteomes" id="UP000274131"/>
    </source>
</evidence>